<dbReference type="Proteomes" id="UP000762676">
    <property type="component" value="Unassembled WGS sequence"/>
</dbReference>
<dbReference type="SUPFAM" id="SSF52266">
    <property type="entry name" value="SGNH hydrolase"/>
    <property type="match status" value="1"/>
</dbReference>
<accession>A0AAV4IQC8</accession>
<feature type="region of interest" description="Disordered" evidence="1">
    <location>
        <begin position="145"/>
        <end position="180"/>
    </location>
</feature>
<feature type="compositionally biased region" description="Basic and acidic residues" evidence="1">
    <location>
        <begin position="400"/>
        <end position="413"/>
    </location>
</feature>
<evidence type="ECO:0000313" key="3">
    <source>
        <dbReference type="Proteomes" id="UP000762676"/>
    </source>
</evidence>
<reference evidence="2 3" key="1">
    <citation type="journal article" date="2021" name="Elife">
        <title>Chloroplast acquisition without the gene transfer in kleptoplastic sea slugs, Plakobranchus ocellatus.</title>
        <authorList>
            <person name="Maeda T."/>
            <person name="Takahashi S."/>
            <person name="Yoshida T."/>
            <person name="Shimamura S."/>
            <person name="Takaki Y."/>
            <person name="Nagai Y."/>
            <person name="Toyoda A."/>
            <person name="Suzuki Y."/>
            <person name="Arimoto A."/>
            <person name="Ishii H."/>
            <person name="Satoh N."/>
            <person name="Nishiyama T."/>
            <person name="Hasebe M."/>
            <person name="Maruyama T."/>
            <person name="Minagawa J."/>
            <person name="Obokata J."/>
            <person name="Shigenobu S."/>
        </authorList>
    </citation>
    <scope>NUCLEOTIDE SEQUENCE [LARGE SCALE GENOMIC DNA]</scope>
</reference>
<proteinExistence type="predicted"/>
<feature type="compositionally biased region" description="Polar residues" evidence="1">
    <location>
        <begin position="350"/>
        <end position="362"/>
    </location>
</feature>
<evidence type="ECO:0000313" key="2">
    <source>
        <dbReference type="EMBL" id="GFS11186.1"/>
    </source>
</evidence>
<feature type="compositionally biased region" description="Basic and acidic residues" evidence="1">
    <location>
        <begin position="164"/>
        <end position="180"/>
    </location>
</feature>
<gene>
    <name evidence="2" type="ORF">ElyMa_006665200</name>
</gene>
<feature type="compositionally biased region" description="Polar residues" evidence="1">
    <location>
        <begin position="381"/>
        <end position="390"/>
    </location>
</feature>
<dbReference type="AlphaFoldDB" id="A0AAV4IQC8"/>
<feature type="compositionally biased region" description="Basic and acidic residues" evidence="1">
    <location>
        <begin position="302"/>
        <end position="312"/>
    </location>
</feature>
<comment type="caution">
    <text evidence="2">The sequence shown here is derived from an EMBL/GenBank/DDBJ whole genome shotgun (WGS) entry which is preliminary data.</text>
</comment>
<feature type="region of interest" description="Disordered" evidence="1">
    <location>
        <begin position="350"/>
        <end position="413"/>
    </location>
</feature>
<feature type="compositionally biased region" description="Polar residues" evidence="1">
    <location>
        <begin position="149"/>
        <end position="163"/>
    </location>
</feature>
<dbReference type="EMBL" id="BMAT01013362">
    <property type="protein sequence ID" value="GFS11186.1"/>
    <property type="molecule type" value="Genomic_DNA"/>
</dbReference>
<feature type="region of interest" description="Disordered" evidence="1">
    <location>
        <begin position="255"/>
        <end position="318"/>
    </location>
</feature>
<protein>
    <submittedName>
        <fullName evidence="2">Lysosomal protein NCU-G1</fullName>
    </submittedName>
</protein>
<sequence>MLTRLLKELQGKPKSFLVIGLGIHDNFDAELMKNSFFKPLAKTYKNLRHSTKMNSDQSLNKDNIIPEWQSGFEIGLRSSKAAHLQPAERVDAQLSETFKNKPRNSEDSETKTLDAFPGLVQKEVLLPNVGVQSSVLEEDNEHGAKLSFENGNKNKTNSLSQKGLDQKSTHRDKNEIEKEGRFLHHDFSKTRLSASMISEDILDNSLSPAHVLRHRQNSNNSKYHSLKLISNFYLATQRPGTKHLKLGQNILRRKETKKTNNKRNQQEKNYFSHSNDLLGNSLDMKPYHQHETQQRTPGDAEVLEKSFSDSKTTRSNKSKILRRRFQQENAPSRDVKVHRMATGENLYYQKTSHRNNTNTLANKSKESLDQTRPDHDVITIQKLQPNQSSSEKSRLYQVDSRSHDKNLSTHDKNLLTADKSLSTTDKNLSTHDKNLSTADKNFSTANKNLSTADKNLSTADKNFSTADKNLSTSNTNSNQTVNLLPHLFWMGIHAPGLLKSSHFEAQSAEGVQRFNNAIEKILDEEGIPYLDTFNFTSNVLSFDGTHYGFAINMLKANMFLTYIRESFAPDADRR</sequence>
<organism evidence="2 3">
    <name type="scientific">Elysia marginata</name>
    <dbReference type="NCBI Taxonomy" id="1093978"/>
    <lineage>
        <taxon>Eukaryota</taxon>
        <taxon>Metazoa</taxon>
        <taxon>Spiralia</taxon>
        <taxon>Lophotrochozoa</taxon>
        <taxon>Mollusca</taxon>
        <taxon>Gastropoda</taxon>
        <taxon>Heterobranchia</taxon>
        <taxon>Euthyneura</taxon>
        <taxon>Panpulmonata</taxon>
        <taxon>Sacoglossa</taxon>
        <taxon>Placobranchoidea</taxon>
        <taxon>Plakobranchidae</taxon>
        <taxon>Elysia</taxon>
    </lineage>
</organism>
<evidence type="ECO:0000256" key="1">
    <source>
        <dbReference type="SAM" id="MobiDB-lite"/>
    </source>
</evidence>
<keyword evidence="3" id="KW-1185">Reference proteome</keyword>
<name>A0AAV4IQC8_9GAST</name>
<feature type="compositionally biased region" description="Basic and acidic residues" evidence="1">
    <location>
        <begin position="363"/>
        <end position="377"/>
    </location>
</feature>